<reference evidence="1" key="2">
    <citation type="journal article" date="2015" name="Data Brief">
        <title>Shoot transcriptome of the giant reed, Arundo donax.</title>
        <authorList>
            <person name="Barrero R.A."/>
            <person name="Guerrero F.D."/>
            <person name="Moolhuijzen P."/>
            <person name="Goolsby J.A."/>
            <person name="Tidwell J."/>
            <person name="Bellgard S.E."/>
            <person name="Bellgard M.I."/>
        </authorList>
    </citation>
    <scope>NUCLEOTIDE SEQUENCE</scope>
    <source>
        <tissue evidence="1">Shoot tissue taken approximately 20 cm above the soil surface</tissue>
    </source>
</reference>
<evidence type="ECO:0000313" key="1">
    <source>
        <dbReference type="EMBL" id="JAE11985.1"/>
    </source>
</evidence>
<organism evidence="1">
    <name type="scientific">Arundo donax</name>
    <name type="common">Giant reed</name>
    <name type="synonym">Donax arundinaceus</name>
    <dbReference type="NCBI Taxonomy" id="35708"/>
    <lineage>
        <taxon>Eukaryota</taxon>
        <taxon>Viridiplantae</taxon>
        <taxon>Streptophyta</taxon>
        <taxon>Embryophyta</taxon>
        <taxon>Tracheophyta</taxon>
        <taxon>Spermatophyta</taxon>
        <taxon>Magnoliopsida</taxon>
        <taxon>Liliopsida</taxon>
        <taxon>Poales</taxon>
        <taxon>Poaceae</taxon>
        <taxon>PACMAD clade</taxon>
        <taxon>Arundinoideae</taxon>
        <taxon>Arundineae</taxon>
        <taxon>Arundo</taxon>
    </lineage>
</organism>
<reference evidence="1" key="1">
    <citation type="submission" date="2014-09" db="EMBL/GenBank/DDBJ databases">
        <authorList>
            <person name="Magalhaes I.L.F."/>
            <person name="Oliveira U."/>
            <person name="Santos F.R."/>
            <person name="Vidigal T.H.D.A."/>
            <person name="Brescovit A.D."/>
            <person name="Santos A.J."/>
        </authorList>
    </citation>
    <scope>NUCLEOTIDE SEQUENCE</scope>
    <source>
        <tissue evidence="1">Shoot tissue taken approximately 20 cm above the soil surface</tissue>
    </source>
</reference>
<proteinExistence type="predicted"/>
<dbReference type="EMBL" id="GBRH01185911">
    <property type="protein sequence ID" value="JAE11985.1"/>
    <property type="molecule type" value="Transcribed_RNA"/>
</dbReference>
<accession>A0A0A9FG08</accession>
<name>A0A0A9FG08_ARUDO</name>
<protein>
    <submittedName>
        <fullName evidence="1">Uncharacterized protein</fullName>
    </submittedName>
</protein>
<dbReference type="AlphaFoldDB" id="A0A0A9FG08"/>
<sequence length="24" mass="2813">MQGTAPCKCRHLQPQVTVYYDFIN</sequence>